<dbReference type="PRINTS" id="PR00019">
    <property type="entry name" value="LEURICHRPT"/>
</dbReference>
<accession>A0A4U5QM44</accession>
<keyword evidence="2" id="KW-0433">Leucine-rich repeat</keyword>
<evidence type="ECO:0000256" key="6">
    <source>
        <dbReference type="ARBA" id="ARBA00023180"/>
    </source>
</evidence>
<dbReference type="Gene3D" id="3.80.10.10">
    <property type="entry name" value="Ribonuclease Inhibitor"/>
    <property type="match status" value="1"/>
</dbReference>
<evidence type="ECO:0000313" key="7">
    <source>
        <dbReference type="EMBL" id="TKS11351.1"/>
    </source>
</evidence>
<keyword evidence="5" id="KW-0472">Membrane</keyword>
<keyword evidence="4" id="KW-0677">Repeat</keyword>
<evidence type="ECO:0000256" key="4">
    <source>
        <dbReference type="ARBA" id="ARBA00022737"/>
    </source>
</evidence>
<evidence type="ECO:0000256" key="3">
    <source>
        <dbReference type="ARBA" id="ARBA00022729"/>
    </source>
</evidence>
<dbReference type="EMBL" id="RCHU01000210">
    <property type="protein sequence ID" value="TKS11351.1"/>
    <property type="molecule type" value="Genomic_DNA"/>
</dbReference>
<evidence type="ECO:0000256" key="1">
    <source>
        <dbReference type="ARBA" id="ARBA00004370"/>
    </source>
</evidence>
<dbReference type="AlphaFoldDB" id="A0A4U5QM44"/>
<dbReference type="Pfam" id="PF13855">
    <property type="entry name" value="LRR_8"/>
    <property type="match status" value="1"/>
</dbReference>
<sequence length="173" mass="19357">MRWCIPTDKYRDILNRLDAPDLSQQPTYRGQSLESHRLLIFQTNNLSGIIPKTLAGCRNLFSLDLLGNKLSGSIPAEALVQMSMLTLTNLSRNDLNGQILEKLAELKHLSTLDLSKNQLEGIIPCSFGNLLSLKHLKLSFNHLEGRVPESGLCKKTSAHLVWLEILLCVEPNL</sequence>
<dbReference type="FunFam" id="3.80.10.10:FF:000041">
    <property type="entry name" value="LRR receptor-like serine/threonine-protein kinase ERECTA"/>
    <property type="match status" value="1"/>
</dbReference>
<gene>
    <name evidence="7" type="ORF">D5086_0000072940</name>
</gene>
<dbReference type="STRING" id="43335.A0A4U5QM44"/>
<proteinExistence type="predicted"/>
<dbReference type="PANTHER" id="PTHR48054">
    <property type="entry name" value="RECEPTOR KINASE-LIKE PROTEIN XA21"/>
    <property type="match status" value="1"/>
</dbReference>
<dbReference type="PANTHER" id="PTHR48054:SF47">
    <property type="entry name" value="OS06G0179800 PROTEIN"/>
    <property type="match status" value="1"/>
</dbReference>
<dbReference type="InterPro" id="IPR001611">
    <property type="entry name" value="Leu-rich_rpt"/>
</dbReference>
<keyword evidence="6" id="KW-0325">Glycoprotein</keyword>
<comment type="subcellular location">
    <subcellularLocation>
        <location evidence="1">Membrane</location>
    </subcellularLocation>
</comment>
<dbReference type="InterPro" id="IPR052592">
    <property type="entry name" value="LRR-RLK"/>
</dbReference>
<dbReference type="InterPro" id="IPR032675">
    <property type="entry name" value="LRR_dom_sf"/>
</dbReference>
<organism evidence="7">
    <name type="scientific">Populus alba</name>
    <name type="common">White poplar</name>
    <dbReference type="NCBI Taxonomy" id="43335"/>
    <lineage>
        <taxon>Eukaryota</taxon>
        <taxon>Viridiplantae</taxon>
        <taxon>Streptophyta</taxon>
        <taxon>Embryophyta</taxon>
        <taxon>Tracheophyta</taxon>
        <taxon>Spermatophyta</taxon>
        <taxon>Magnoliopsida</taxon>
        <taxon>eudicotyledons</taxon>
        <taxon>Gunneridae</taxon>
        <taxon>Pentapetalae</taxon>
        <taxon>rosids</taxon>
        <taxon>fabids</taxon>
        <taxon>Malpighiales</taxon>
        <taxon>Salicaceae</taxon>
        <taxon>Saliceae</taxon>
        <taxon>Populus</taxon>
    </lineage>
</organism>
<reference evidence="7" key="1">
    <citation type="submission" date="2018-10" db="EMBL/GenBank/DDBJ databases">
        <title>Population genomic analysis revealed the cold adaptation of white poplar.</title>
        <authorList>
            <person name="Liu Y.-J."/>
        </authorList>
    </citation>
    <scope>NUCLEOTIDE SEQUENCE [LARGE SCALE GENOMIC DNA]</scope>
    <source>
        <strain evidence="7">PAL-ZL1</strain>
    </source>
</reference>
<dbReference type="SUPFAM" id="SSF52058">
    <property type="entry name" value="L domain-like"/>
    <property type="match status" value="1"/>
</dbReference>
<comment type="caution">
    <text evidence="7">The sequence shown here is derived from an EMBL/GenBank/DDBJ whole genome shotgun (WGS) entry which is preliminary data.</text>
</comment>
<dbReference type="GO" id="GO:0016020">
    <property type="term" value="C:membrane"/>
    <property type="evidence" value="ECO:0007669"/>
    <property type="project" value="UniProtKB-SubCell"/>
</dbReference>
<evidence type="ECO:0000256" key="5">
    <source>
        <dbReference type="ARBA" id="ARBA00023136"/>
    </source>
</evidence>
<name>A0A4U5QM44_POPAL</name>
<evidence type="ECO:0000256" key="2">
    <source>
        <dbReference type="ARBA" id="ARBA00022614"/>
    </source>
</evidence>
<keyword evidence="3" id="KW-0732">Signal</keyword>
<protein>
    <submittedName>
        <fullName evidence="7">Uncharacterized protein</fullName>
    </submittedName>
</protein>